<dbReference type="AlphaFoldDB" id="A0A841B2F3"/>
<name>A0A841B2F3_9PSEU</name>
<dbReference type="Proteomes" id="UP000580861">
    <property type="component" value="Unassembled WGS sequence"/>
</dbReference>
<dbReference type="EMBL" id="JACHMX010000001">
    <property type="protein sequence ID" value="MBB5853010.1"/>
    <property type="molecule type" value="Genomic_DNA"/>
</dbReference>
<accession>A0A841B2F3</accession>
<evidence type="ECO:0000313" key="1">
    <source>
        <dbReference type="EMBL" id="MBB5853010.1"/>
    </source>
</evidence>
<gene>
    <name evidence="1" type="ORF">HDA45_003097</name>
</gene>
<reference evidence="1 2" key="1">
    <citation type="submission" date="2020-08" db="EMBL/GenBank/DDBJ databases">
        <title>Sequencing the genomes of 1000 actinobacteria strains.</title>
        <authorList>
            <person name="Klenk H.-P."/>
        </authorList>
    </citation>
    <scope>NUCLEOTIDE SEQUENCE [LARGE SCALE GENOMIC DNA]</scope>
    <source>
        <strain evidence="1 2">DSM 45272</strain>
    </source>
</reference>
<proteinExistence type="predicted"/>
<organism evidence="1 2">
    <name type="scientific">Amycolatopsis umgeniensis</name>
    <dbReference type="NCBI Taxonomy" id="336628"/>
    <lineage>
        <taxon>Bacteria</taxon>
        <taxon>Bacillati</taxon>
        <taxon>Actinomycetota</taxon>
        <taxon>Actinomycetes</taxon>
        <taxon>Pseudonocardiales</taxon>
        <taxon>Pseudonocardiaceae</taxon>
        <taxon>Amycolatopsis</taxon>
    </lineage>
</organism>
<dbReference type="RefSeq" id="WP_184895867.1">
    <property type="nucleotide sequence ID" value="NZ_JACHMX010000001.1"/>
</dbReference>
<evidence type="ECO:0000313" key="2">
    <source>
        <dbReference type="Proteomes" id="UP000580861"/>
    </source>
</evidence>
<comment type="caution">
    <text evidence="1">The sequence shown here is derived from an EMBL/GenBank/DDBJ whole genome shotgun (WGS) entry which is preliminary data.</text>
</comment>
<protein>
    <submittedName>
        <fullName evidence="1">Uncharacterized protein</fullName>
    </submittedName>
</protein>
<sequence length="123" mass="12820">MEFDDGLEKAISDLARSGGSRPLKELASGDWTSVQVFTGPASGARIERELGRPVTVEGDGTHGGDYVQDGNLLVFDRDGATTRMVSLGTLAALGDGKYRADVVLKAQGGAIVMTDPDGRPAGR</sequence>
<keyword evidence="2" id="KW-1185">Reference proteome</keyword>